<dbReference type="EMBL" id="KQ947427">
    <property type="protein sequence ID" value="KUJ11001.1"/>
    <property type="molecule type" value="Genomic_DNA"/>
</dbReference>
<accession>A0A194WSS8</accession>
<evidence type="ECO:0000256" key="1">
    <source>
        <dbReference type="SAM" id="MobiDB-lite"/>
    </source>
</evidence>
<organism evidence="3 4">
    <name type="scientific">Mollisia scopiformis</name>
    <name type="common">Conifer needle endophyte fungus</name>
    <name type="synonym">Phialocephala scopiformis</name>
    <dbReference type="NCBI Taxonomy" id="149040"/>
    <lineage>
        <taxon>Eukaryota</taxon>
        <taxon>Fungi</taxon>
        <taxon>Dikarya</taxon>
        <taxon>Ascomycota</taxon>
        <taxon>Pezizomycotina</taxon>
        <taxon>Leotiomycetes</taxon>
        <taxon>Helotiales</taxon>
        <taxon>Mollisiaceae</taxon>
        <taxon>Mollisia</taxon>
    </lineage>
</organism>
<evidence type="ECO:0000313" key="4">
    <source>
        <dbReference type="Proteomes" id="UP000070700"/>
    </source>
</evidence>
<keyword evidence="4" id="KW-1185">Reference proteome</keyword>
<dbReference type="InParanoid" id="A0A194WSS8"/>
<keyword evidence="2" id="KW-0732">Signal</keyword>
<feature type="compositionally biased region" description="Polar residues" evidence="1">
    <location>
        <begin position="154"/>
        <end position="169"/>
    </location>
</feature>
<reference evidence="3 4" key="1">
    <citation type="submission" date="2015-10" db="EMBL/GenBank/DDBJ databases">
        <title>Full genome of DAOMC 229536 Phialocephala scopiformis, a fungal endophyte of spruce producing the potent anti-insectan compound rugulosin.</title>
        <authorList>
            <consortium name="DOE Joint Genome Institute"/>
            <person name="Walker A.K."/>
            <person name="Frasz S.L."/>
            <person name="Seifert K.A."/>
            <person name="Miller J.D."/>
            <person name="Mondo S.J."/>
            <person name="Labutti K."/>
            <person name="Lipzen A."/>
            <person name="Dockter R."/>
            <person name="Kennedy M."/>
            <person name="Grigoriev I.V."/>
            <person name="Spatafora J.W."/>
        </authorList>
    </citation>
    <scope>NUCLEOTIDE SEQUENCE [LARGE SCALE GENOMIC DNA]</scope>
    <source>
        <strain evidence="3 4">CBS 120377</strain>
    </source>
</reference>
<feature type="chain" id="PRO_5008267408" evidence="2">
    <location>
        <begin position="20"/>
        <end position="192"/>
    </location>
</feature>
<evidence type="ECO:0000313" key="3">
    <source>
        <dbReference type="EMBL" id="KUJ11001.1"/>
    </source>
</evidence>
<gene>
    <name evidence="3" type="ORF">LY89DRAFT_674360</name>
</gene>
<dbReference type="RefSeq" id="XP_018065356.1">
    <property type="nucleotide sequence ID" value="XM_018213435.1"/>
</dbReference>
<feature type="region of interest" description="Disordered" evidence="1">
    <location>
        <begin position="115"/>
        <end position="171"/>
    </location>
</feature>
<evidence type="ECO:0000256" key="2">
    <source>
        <dbReference type="SAM" id="SignalP"/>
    </source>
</evidence>
<proteinExistence type="predicted"/>
<sequence length="192" mass="19267">MRFVSILVALFGLIVTAAAIKDMIPTLTESTTLTIISCGPSATNCAGSAGVIVIDTFTTTECSTTSIPTPPSVISVSTTSSTPIHLTDTTSMSSSTVPTESTSYVATTSGTSSFTTVTASPQFPNSSPTSANSSVTETTTSTGSLSNSETSSTIHITPTASAPKQTSASDGKRVAVSGVFLGSVTLVAVMFG</sequence>
<protein>
    <submittedName>
        <fullName evidence="3">Uncharacterized protein</fullName>
    </submittedName>
</protein>
<feature type="signal peptide" evidence="2">
    <location>
        <begin position="1"/>
        <end position="19"/>
    </location>
</feature>
<name>A0A194WSS8_MOLSC</name>
<dbReference type="GeneID" id="28823161"/>
<dbReference type="AlphaFoldDB" id="A0A194WSS8"/>
<feature type="compositionally biased region" description="Low complexity" evidence="1">
    <location>
        <begin position="129"/>
        <end position="153"/>
    </location>
</feature>
<dbReference type="KEGG" id="psco:LY89DRAFT_674360"/>
<dbReference type="Proteomes" id="UP000070700">
    <property type="component" value="Unassembled WGS sequence"/>
</dbReference>